<dbReference type="Proteomes" id="UP000569092">
    <property type="component" value="Unassembled WGS sequence"/>
</dbReference>
<proteinExistence type="predicted"/>
<comment type="caution">
    <text evidence="2">The sequence shown here is derived from an EMBL/GenBank/DDBJ whole genome shotgun (WGS) entry which is preliminary data.</text>
</comment>
<gene>
    <name evidence="2" type="ORF">HDF10_002575</name>
</gene>
<organism evidence="2 3">
    <name type="scientific">Tunturiibacter lichenicola</name>
    <dbReference type="NCBI Taxonomy" id="2051959"/>
    <lineage>
        <taxon>Bacteria</taxon>
        <taxon>Pseudomonadati</taxon>
        <taxon>Acidobacteriota</taxon>
        <taxon>Terriglobia</taxon>
        <taxon>Terriglobales</taxon>
        <taxon>Acidobacteriaceae</taxon>
        <taxon>Tunturiibacter</taxon>
    </lineage>
</organism>
<feature type="chain" id="PRO_5031061925" evidence="1">
    <location>
        <begin position="30"/>
        <end position="120"/>
    </location>
</feature>
<accession>A0A7W8J8H8</accession>
<evidence type="ECO:0000313" key="2">
    <source>
        <dbReference type="EMBL" id="MBB5344589.1"/>
    </source>
</evidence>
<feature type="signal peptide" evidence="1">
    <location>
        <begin position="1"/>
        <end position="29"/>
    </location>
</feature>
<name>A0A7W8J8H8_9BACT</name>
<protein>
    <submittedName>
        <fullName evidence="2">Uncharacterized protein</fullName>
    </submittedName>
</protein>
<evidence type="ECO:0000256" key="1">
    <source>
        <dbReference type="SAM" id="SignalP"/>
    </source>
</evidence>
<dbReference type="AlphaFoldDB" id="A0A7W8J8H8"/>
<evidence type="ECO:0000313" key="3">
    <source>
        <dbReference type="Proteomes" id="UP000569092"/>
    </source>
</evidence>
<dbReference type="EMBL" id="JACHDZ010000004">
    <property type="protein sequence ID" value="MBB5344589.1"/>
    <property type="molecule type" value="Genomic_DNA"/>
</dbReference>
<keyword evidence="1" id="KW-0732">Signal</keyword>
<sequence>MIFRKNAWAHLMLAGVLSFSLVPAGLAQAPHDSDVNSWSSPRGYDIAYPENGTPNMVARQGYAAGFNQGQADLSRGQSFRPTENKAYAHAKIPKGMDKDTFKTEFRESFVKGYTNAYKGQ</sequence>
<reference evidence="2 3" key="1">
    <citation type="submission" date="2020-08" db="EMBL/GenBank/DDBJ databases">
        <title>Genomic Encyclopedia of Type Strains, Phase IV (KMG-V): Genome sequencing to study the core and pangenomes of soil and plant-associated prokaryotes.</title>
        <authorList>
            <person name="Whitman W."/>
        </authorList>
    </citation>
    <scope>NUCLEOTIDE SEQUENCE [LARGE SCALE GENOMIC DNA]</scope>
    <source>
        <strain evidence="2 3">M8US30</strain>
    </source>
</reference>